<keyword evidence="4" id="KW-0479">Metal-binding</keyword>
<proteinExistence type="inferred from homology"/>
<evidence type="ECO:0000313" key="11">
    <source>
        <dbReference type="EMBL" id="KAL2066922.1"/>
    </source>
</evidence>
<dbReference type="InterPro" id="IPR029058">
    <property type="entry name" value="AB_hydrolase_fold"/>
</dbReference>
<keyword evidence="6 10" id="KW-0378">Hydrolase</keyword>
<organism evidence="11 12">
    <name type="scientific">Oculimacula yallundae</name>
    <dbReference type="NCBI Taxonomy" id="86028"/>
    <lineage>
        <taxon>Eukaryota</taxon>
        <taxon>Fungi</taxon>
        <taxon>Dikarya</taxon>
        <taxon>Ascomycota</taxon>
        <taxon>Pezizomycotina</taxon>
        <taxon>Leotiomycetes</taxon>
        <taxon>Helotiales</taxon>
        <taxon>Ploettnerulaceae</taxon>
        <taxon>Oculimacula</taxon>
    </lineage>
</organism>
<keyword evidence="3" id="KW-0119">Carbohydrate metabolism</keyword>
<dbReference type="PANTHER" id="PTHR33938:SF15">
    <property type="entry name" value="FERULOYL ESTERASE B-RELATED"/>
    <property type="match status" value="1"/>
</dbReference>
<evidence type="ECO:0000256" key="10">
    <source>
        <dbReference type="RuleBase" id="RU361238"/>
    </source>
</evidence>
<evidence type="ECO:0000313" key="12">
    <source>
        <dbReference type="Proteomes" id="UP001595075"/>
    </source>
</evidence>
<sequence length="538" mass="58143">MSPYFNLLAVLAAVPLLLPSALAQKCKAHLPQTFEAKCLAFRPETYISNSSRTVLEYVHNGTTLNLTDNVASCGRKTQAVGTNLCRVGLSIPTSSKSSISFEVWLPETWSGRFLGTGNGGIDGCLQYEGVAYAALNGFAAFGTNNGHNGTTAIDFLNNKEVGIDFAWRSLHMGTVSGKKLTKMFYGKAQDKSYYLGCSLGGRQGLKAAEKFPDDFDGIVAGAPAVDFNNLSSWRASFFPITGPVNSTNFITAAMWGGLIHNAILAQCDHLDGVTDGIIEDATKCNFDPSAIQCQAGAAPPTCLNAAQVSQVKKIFAPFVDASNNIIYPGMQPGSEALSAKRLYAGVPFENSDEWFKYVVHSDPTWNASTFSLSDVAAAERLNPGDIKTFPDSFEDFAATGGKILSYHGQQDNQITSFQSNRFYDHLLKKTPQSELEDYYRTFRISGMNHCNGGPGAWVFGQGGGAPSVGVPFEKEKNILAAIVAWVEEDDAPETIEGTKFTDDAVAKGVSFTRRHCRYPMKQVFNGGDHTLATSWSCK</sequence>
<dbReference type="SUPFAM" id="SSF53474">
    <property type="entry name" value="alpha/beta-Hydrolases"/>
    <property type="match status" value="1"/>
</dbReference>
<dbReference type="Proteomes" id="UP001595075">
    <property type="component" value="Unassembled WGS sequence"/>
</dbReference>
<dbReference type="Pfam" id="PF07519">
    <property type="entry name" value="Tannase"/>
    <property type="match status" value="1"/>
</dbReference>
<evidence type="ECO:0000256" key="3">
    <source>
        <dbReference type="ARBA" id="ARBA00022651"/>
    </source>
</evidence>
<keyword evidence="8" id="KW-1015">Disulfide bond</keyword>
<dbReference type="EC" id="3.1.1.-" evidence="10"/>
<keyword evidence="5 10" id="KW-0732">Signal</keyword>
<evidence type="ECO:0000256" key="4">
    <source>
        <dbReference type="ARBA" id="ARBA00022723"/>
    </source>
</evidence>
<feature type="chain" id="PRO_5044985193" description="Carboxylic ester hydrolase" evidence="10">
    <location>
        <begin position="24"/>
        <end position="538"/>
    </location>
</feature>
<keyword evidence="3" id="KW-0858">Xylan degradation</keyword>
<comment type="similarity">
    <text evidence="1 10">Belongs to the tannase family.</text>
</comment>
<evidence type="ECO:0000256" key="6">
    <source>
        <dbReference type="ARBA" id="ARBA00022801"/>
    </source>
</evidence>
<accession>A0ABR4CAF0</accession>
<keyword evidence="3" id="KW-0624">Polysaccharide degradation</keyword>
<comment type="catalytic activity">
    <reaction evidence="9">
        <text>feruloyl-polysaccharide + H2O = ferulate + polysaccharide.</text>
        <dbReference type="EC" id="3.1.1.73"/>
    </reaction>
</comment>
<dbReference type="EMBL" id="JAZHXI010000010">
    <property type="protein sequence ID" value="KAL2066922.1"/>
    <property type="molecule type" value="Genomic_DNA"/>
</dbReference>
<name>A0ABR4CAF0_9HELO</name>
<feature type="signal peptide" evidence="10">
    <location>
        <begin position="1"/>
        <end position="23"/>
    </location>
</feature>
<evidence type="ECO:0000256" key="5">
    <source>
        <dbReference type="ARBA" id="ARBA00022729"/>
    </source>
</evidence>
<reference evidence="11 12" key="1">
    <citation type="journal article" date="2024" name="Commun. Biol.">
        <title>Comparative genomic analysis of thermophilic fungi reveals convergent evolutionary adaptations and gene losses.</title>
        <authorList>
            <person name="Steindorff A.S."/>
            <person name="Aguilar-Pontes M.V."/>
            <person name="Robinson A.J."/>
            <person name="Andreopoulos B."/>
            <person name="LaButti K."/>
            <person name="Kuo A."/>
            <person name="Mondo S."/>
            <person name="Riley R."/>
            <person name="Otillar R."/>
            <person name="Haridas S."/>
            <person name="Lipzen A."/>
            <person name="Grimwood J."/>
            <person name="Schmutz J."/>
            <person name="Clum A."/>
            <person name="Reid I.D."/>
            <person name="Moisan M.C."/>
            <person name="Butler G."/>
            <person name="Nguyen T.T.M."/>
            <person name="Dewar K."/>
            <person name="Conant G."/>
            <person name="Drula E."/>
            <person name="Henrissat B."/>
            <person name="Hansel C."/>
            <person name="Singer S."/>
            <person name="Hutchinson M.I."/>
            <person name="de Vries R.P."/>
            <person name="Natvig D.O."/>
            <person name="Powell A.J."/>
            <person name="Tsang A."/>
            <person name="Grigoriev I.V."/>
        </authorList>
    </citation>
    <scope>NUCLEOTIDE SEQUENCE [LARGE SCALE GENOMIC DNA]</scope>
    <source>
        <strain evidence="11 12">CBS 494.80</strain>
    </source>
</reference>
<evidence type="ECO:0000256" key="1">
    <source>
        <dbReference type="ARBA" id="ARBA00006249"/>
    </source>
</evidence>
<keyword evidence="12" id="KW-1185">Reference proteome</keyword>
<dbReference type="PANTHER" id="PTHR33938">
    <property type="entry name" value="FERULOYL ESTERASE B-RELATED"/>
    <property type="match status" value="1"/>
</dbReference>
<evidence type="ECO:0000256" key="9">
    <source>
        <dbReference type="ARBA" id="ARBA00034075"/>
    </source>
</evidence>
<evidence type="ECO:0000256" key="8">
    <source>
        <dbReference type="ARBA" id="ARBA00023157"/>
    </source>
</evidence>
<dbReference type="InterPro" id="IPR011118">
    <property type="entry name" value="Tannase/feruloyl_esterase"/>
</dbReference>
<gene>
    <name evidence="11" type="ORF">VTL71DRAFT_1346</name>
</gene>
<keyword evidence="7" id="KW-0106">Calcium</keyword>
<comment type="caution">
    <text evidence="11">The sequence shown here is derived from an EMBL/GenBank/DDBJ whole genome shotgun (WGS) entry which is preliminary data.</text>
</comment>
<protein>
    <recommendedName>
        <fullName evidence="10">Carboxylic ester hydrolase</fullName>
        <ecNumber evidence="10">3.1.1.-</ecNumber>
    </recommendedName>
</protein>
<dbReference type="Gene3D" id="3.40.50.1820">
    <property type="entry name" value="alpha/beta hydrolase"/>
    <property type="match status" value="1"/>
</dbReference>
<evidence type="ECO:0000256" key="7">
    <source>
        <dbReference type="ARBA" id="ARBA00022837"/>
    </source>
</evidence>
<evidence type="ECO:0000256" key="2">
    <source>
        <dbReference type="ARBA" id="ARBA00022487"/>
    </source>
</evidence>
<keyword evidence="2" id="KW-0719">Serine esterase</keyword>